<proteinExistence type="predicted"/>
<dbReference type="OrthoDB" id="10651637at2759"/>
<dbReference type="EMBL" id="AZIL01002740">
    <property type="protein sequence ID" value="EWM20945.1"/>
    <property type="molecule type" value="Genomic_DNA"/>
</dbReference>
<protein>
    <submittedName>
        <fullName evidence="2">Uncharacterized protein</fullName>
    </submittedName>
</protein>
<organism evidence="2 3">
    <name type="scientific">Nannochloropsis gaditana</name>
    <dbReference type="NCBI Taxonomy" id="72520"/>
    <lineage>
        <taxon>Eukaryota</taxon>
        <taxon>Sar</taxon>
        <taxon>Stramenopiles</taxon>
        <taxon>Ochrophyta</taxon>
        <taxon>Eustigmatophyceae</taxon>
        <taxon>Eustigmatales</taxon>
        <taxon>Monodopsidaceae</taxon>
        <taxon>Nannochloropsis</taxon>
    </lineage>
</organism>
<dbReference type="AlphaFoldDB" id="W7T1L4"/>
<feature type="compositionally biased region" description="Basic and acidic residues" evidence="1">
    <location>
        <begin position="122"/>
        <end position="137"/>
    </location>
</feature>
<keyword evidence="3" id="KW-1185">Reference proteome</keyword>
<feature type="compositionally biased region" description="Basic and acidic residues" evidence="1">
    <location>
        <begin position="178"/>
        <end position="187"/>
    </location>
</feature>
<comment type="caution">
    <text evidence="2">The sequence shown here is derived from an EMBL/GenBank/DDBJ whole genome shotgun (WGS) entry which is preliminary data.</text>
</comment>
<feature type="region of interest" description="Disordered" evidence="1">
    <location>
        <begin position="114"/>
        <end position="187"/>
    </location>
</feature>
<reference evidence="2 3" key="1">
    <citation type="journal article" date="2014" name="Mol. Plant">
        <title>Chromosome Scale Genome Assembly and Transcriptome Profiling of Nannochloropsis gaditana in Nitrogen Depletion.</title>
        <authorList>
            <person name="Corteggiani Carpinelli E."/>
            <person name="Telatin A."/>
            <person name="Vitulo N."/>
            <person name="Forcato C."/>
            <person name="D'Angelo M."/>
            <person name="Schiavon R."/>
            <person name="Vezzi A."/>
            <person name="Giacometti G.M."/>
            <person name="Morosinotto T."/>
            <person name="Valle G."/>
        </authorList>
    </citation>
    <scope>NUCLEOTIDE SEQUENCE [LARGE SCALE GENOMIC DNA]</scope>
    <source>
        <strain evidence="2 3">B-31</strain>
    </source>
</reference>
<sequence>MPPPRSRALPGPRHPPFRLHPRPTPVAQLREQSIFDGLTSHKVRMKARVDMLSVLGAHVAVSLRLHVRAKPLSPSGVFVDGNREDDGDPSRWGSEAEGFVTVLLGFIGKGPWEGSEGGVEGVPRRGREGEVGGKEGGEGAAGDVFGMAGWENGEEEGANEGRKRAAEEEGQVGGGDGGGRRARERRGGSSLRARRFLAGLANGCVEEVPGLVLGEARARTVGLSFFKKGGVAGGAEGGVAEVGRRGRGCGLAGQVQGGWAWVRSMGR</sequence>
<accession>W7T1L4</accession>
<evidence type="ECO:0000313" key="3">
    <source>
        <dbReference type="Proteomes" id="UP000019335"/>
    </source>
</evidence>
<dbReference type="Proteomes" id="UP000019335">
    <property type="component" value="Unassembled WGS sequence"/>
</dbReference>
<name>W7T1L4_9STRA</name>
<gene>
    <name evidence="2" type="ORF">Naga_100547g1</name>
</gene>
<feature type="region of interest" description="Disordered" evidence="1">
    <location>
        <begin position="1"/>
        <end position="20"/>
    </location>
</feature>
<evidence type="ECO:0000256" key="1">
    <source>
        <dbReference type="SAM" id="MobiDB-lite"/>
    </source>
</evidence>
<feature type="non-terminal residue" evidence="2">
    <location>
        <position position="267"/>
    </location>
</feature>
<evidence type="ECO:0000313" key="2">
    <source>
        <dbReference type="EMBL" id="EWM20945.1"/>
    </source>
</evidence>